<feature type="transmembrane region" description="Helical" evidence="1">
    <location>
        <begin position="90"/>
        <end position="110"/>
    </location>
</feature>
<feature type="transmembrane region" description="Helical" evidence="1">
    <location>
        <begin position="327"/>
        <end position="344"/>
    </location>
</feature>
<feature type="transmembrane region" description="Helical" evidence="1">
    <location>
        <begin position="296"/>
        <end position="315"/>
    </location>
</feature>
<organism evidence="2">
    <name type="scientific">bioreactor metagenome</name>
    <dbReference type="NCBI Taxonomy" id="1076179"/>
    <lineage>
        <taxon>unclassified sequences</taxon>
        <taxon>metagenomes</taxon>
        <taxon>ecological metagenomes</taxon>
    </lineage>
</organism>
<proteinExistence type="predicted"/>
<dbReference type="Pfam" id="PF04143">
    <property type="entry name" value="Sulf_transp"/>
    <property type="match status" value="1"/>
</dbReference>
<keyword evidence="1" id="KW-0812">Transmembrane</keyword>
<feature type="transmembrane region" description="Helical" evidence="1">
    <location>
        <begin position="61"/>
        <end position="78"/>
    </location>
</feature>
<name>A0A644WU81_9ZZZZ</name>
<accession>A0A644WU81</accession>
<dbReference type="NCBIfam" id="TIGR04112">
    <property type="entry name" value="seleno_YedE"/>
    <property type="match status" value="1"/>
</dbReference>
<dbReference type="InterPro" id="IPR007272">
    <property type="entry name" value="Sulf_transp_TsuA/YedE"/>
</dbReference>
<feature type="transmembrane region" description="Helical" evidence="1">
    <location>
        <begin position="157"/>
        <end position="179"/>
    </location>
</feature>
<evidence type="ECO:0000313" key="2">
    <source>
        <dbReference type="EMBL" id="MPM07476.1"/>
    </source>
</evidence>
<dbReference type="AlphaFoldDB" id="A0A644WU81"/>
<reference evidence="2" key="1">
    <citation type="submission" date="2019-08" db="EMBL/GenBank/DDBJ databases">
        <authorList>
            <person name="Kucharzyk K."/>
            <person name="Murdoch R.W."/>
            <person name="Higgins S."/>
            <person name="Loffler F."/>
        </authorList>
    </citation>
    <scope>NUCLEOTIDE SEQUENCE</scope>
</reference>
<gene>
    <name evidence="2" type="ORF">SDC9_53782</name>
</gene>
<sequence>MKKRNFWVILTGVCIGLAALALTALGNPGNMGFCIACFIRDTSGALKFHTAEAVQYVRPEIAGMILGATILSILTKEFKPRGGSSPMTRFVIAVVVMVGALMFLGCPLRMMLRIGGGDLNALVGLVGFVGGIFVGTLWLKGGFSLKRAYPQSLTEGGLLPIISIALLVLSVTIPALFAFSESGPGAAHAPVLIALAAGLLVGGLSQRSRFCTVAGSRDAMMFKDFSMLWGFLAVIITTIVGNLILGKFNLSFADQPVAHTDGLWNFLGMALVGWGSVLLGGCPLRQVILAGEGNSDAAITVTGFFVGAAICHNFGLASSGKGPTVNGMIAVAAGFVLLTIIGLLNREKA</sequence>
<keyword evidence="1" id="KW-0472">Membrane</keyword>
<comment type="caution">
    <text evidence="2">The sequence shown here is derived from an EMBL/GenBank/DDBJ whole genome shotgun (WGS) entry which is preliminary data.</text>
</comment>
<evidence type="ECO:0000256" key="1">
    <source>
        <dbReference type="SAM" id="Phobius"/>
    </source>
</evidence>
<keyword evidence="1" id="KW-1133">Transmembrane helix</keyword>
<feature type="transmembrane region" description="Helical" evidence="1">
    <location>
        <begin position="122"/>
        <end position="145"/>
    </location>
</feature>
<dbReference type="InterPro" id="IPR026366">
    <property type="entry name" value="Seleno_YedE"/>
</dbReference>
<protein>
    <submittedName>
        <fullName evidence="2">Uncharacterized protein</fullName>
    </submittedName>
</protein>
<feature type="transmembrane region" description="Helical" evidence="1">
    <location>
        <begin position="264"/>
        <end position="284"/>
    </location>
</feature>
<dbReference type="EMBL" id="VSSQ01001340">
    <property type="protein sequence ID" value="MPM07476.1"/>
    <property type="molecule type" value="Genomic_DNA"/>
</dbReference>
<feature type="transmembrane region" description="Helical" evidence="1">
    <location>
        <begin position="225"/>
        <end position="244"/>
    </location>
</feature>
<feature type="transmembrane region" description="Helical" evidence="1">
    <location>
        <begin position="185"/>
        <end position="204"/>
    </location>
</feature>